<keyword evidence="10" id="KW-1185">Reference proteome</keyword>
<dbReference type="GO" id="GO:0043328">
    <property type="term" value="P:protein transport to vacuole involved in ubiquitin-dependent protein catabolic process via the multivesicular body sorting pathway"/>
    <property type="evidence" value="ECO:0007669"/>
    <property type="project" value="TreeGrafter"/>
</dbReference>
<dbReference type="FunFam" id="1.25.40.90:FF:000008">
    <property type="entry name" value="VHS domain protein"/>
    <property type="match status" value="1"/>
</dbReference>
<evidence type="ECO:0000259" key="7">
    <source>
        <dbReference type="PROSITE" id="PS50179"/>
    </source>
</evidence>
<dbReference type="PANTHER" id="PTHR47180">
    <property type="entry name" value="ADP-RIBOSYLATION FACTOR-BINDING PROTEIN GGA1-RELATED"/>
    <property type="match status" value="1"/>
</dbReference>
<dbReference type="Gene3D" id="1.25.40.90">
    <property type="match status" value="1"/>
</dbReference>
<dbReference type="PROSITE" id="PS50909">
    <property type="entry name" value="GAT"/>
    <property type="match status" value="1"/>
</dbReference>
<dbReference type="Gene3D" id="1.20.58.160">
    <property type="match status" value="1"/>
</dbReference>
<dbReference type="CDD" id="cd16998">
    <property type="entry name" value="VHS_GGA_fungi"/>
    <property type="match status" value="1"/>
</dbReference>
<feature type="compositionally biased region" description="Low complexity" evidence="6">
    <location>
        <begin position="402"/>
        <end position="425"/>
    </location>
</feature>
<evidence type="ECO:0000313" key="9">
    <source>
        <dbReference type="EMBL" id="TEB29671.1"/>
    </source>
</evidence>
<dbReference type="STRING" id="71717.A0A4Y7T6S5"/>
<dbReference type="CDD" id="cd14235">
    <property type="entry name" value="GAT_GGA_fungi"/>
    <property type="match status" value="1"/>
</dbReference>
<feature type="domain" description="VHS" evidence="7">
    <location>
        <begin position="23"/>
        <end position="159"/>
    </location>
</feature>
<dbReference type="SUPFAM" id="SSF89009">
    <property type="entry name" value="GAT-like domain"/>
    <property type="match status" value="1"/>
</dbReference>
<dbReference type="PANTHER" id="PTHR47180:SF1">
    <property type="entry name" value="ADP-RIBOSYLATION FACTOR-BINDING PROTEIN GGA1-RELATED"/>
    <property type="match status" value="1"/>
</dbReference>
<evidence type="ECO:0000256" key="5">
    <source>
        <dbReference type="ARBA" id="ARBA00053552"/>
    </source>
</evidence>
<dbReference type="EMBL" id="QPFP01000026">
    <property type="protein sequence ID" value="TEB29671.1"/>
    <property type="molecule type" value="Genomic_DNA"/>
</dbReference>
<evidence type="ECO:0000256" key="6">
    <source>
        <dbReference type="SAM" id="MobiDB-lite"/>
    </source>
</evidence>
<dbReference type="InterPro" id="IPR004152">
    <property type="entry name" value="GAT_dom"/>
</dbReference>
<dbReference type="OrthoDB" id="2018246at2759"/>
<reference evidence="9 10" key="1">
    <citation type="journal article" date="2019" name="Nat. Ecol. Evol.">
        <title>Megaphylogeny resolves global patterns of mushroom evolution.</title>
        <authorList>
            <person name="Varga T."/>
            <person name="Krizsan K."/>
            <person name="Foldi C."/>
            <person name="Dima B."/>
            <person name="Sanchez-Garcia M."/>
            <person name="Sanchez-Ramirez S."/>
            <person name="Szollosi G.J."/>
            <person name="Szarkandi J.G."/>
            <person name="Papp V."/>
            <person name="Albert L."/>
            <person name="Andreopoulos W."/>
            <person name="Angelini C."/>
            <person name="Antonin V."/>
            <person name="Barry K.W."/>
            <person name="Bougher N.L."/>
            <person name="Buchanan P."/>
            <person name="Buyck B."/>
            <person name="Bense V."/>
            <person name="Catcheside P."/>
            <person name="Chovatia M."/>
            <person name="Cooper J."/>
            <person name="Damon W."/>
            <person name="Desjardin D."/>
            <person name="Finy P."/>
            <person name="Geml J."/>
            <person name="Haridas S."/>
            <person name="Hughes K."/>
            <person name="Justo A."/>
            <person name="Karasinski D."/>
            <person name="Kautmanova I."/>
            <person name="Kiss B."/>
            <person name="Kocsube S."/>
            <person name="Kotiranta H."/>
            <person name="LaButti K.M."/>
            <person name="Lechner B.E."/>
            <person name="Liimatainen K."/>
            <person name="Lipzen A."/>
            <person name="Lukacs Z."/>
            <person name="Mihaltcheva S."/>
            <person name="Morgado L.N."/>
            <person name="Niskanen T."/>
            <person name="Noordeloos M.E."/>
            <person name="Ohm R.A."/>
            <person name="Ortiz-Santana B."/>
            <person name="Ovrebo C."/>
            <person name="Racz N."/>
            <person name="Riley R."/>
            <person name="Savchenko A."/>
            <person name="Shiryaev A."/>
            <person name="Soop K."/>
            <person name="Spirin V."/>
            <person name="Szebenyi C."/>
            <person name="Tomsovsky M."/>
            <person name="Tulloss R.E."/>
            <person name="Uehling J."/>
            <person name="Grigoriev I.V."/>
            <person name="Vagvolgyi C."/>
            <person name="Papp T."/>
            <person name="Martin F.M."/>
            <person name="Miettinen O."/>
            <person name="Hibbett D.S."/>
            <person name="Nagy L.G."/>
        </authorList>
    </citation>
    <scope>NUCLEOTIDE SEQUENCE [LARGE SCALE GENOMIC DNA]</scope>
    <source>
        <strain evidence="9 10">FP101781</strain>
    </source>
</reference>
<dbReference type="SMART" id="SM00288">
    <property type="entry name" value="VHS"/>
    <property type="match status" value="1"/>
</dbReference>
<dbReference type="Pfam" id="PF00790">
    <property type="entry name" value="VHS"/>
    <property type="match status" value="1"/>
</dbReference>
<protein>
    <submittedName>
        <fullName evidence="9">VHS-domain-containing protein</fullName>
    </submittedName>
</protein>
<evidence type="ECO:0000256" key="1">
    <source>
        <dbReference type="ARBA" id="ARBA00004601"/>
    </source>
</evidence>
<keyword evidence="3" id="KW-0653">Protein transport</keyword>
<feature type="domain" description="GAT" evidence="8">
    <location>
        <begin position="185"/>
        <end position="315"/>
    </location>
</feature>
<feature type="compositionally biased region" description="Polar residues" evidence="6">
    <location>
        <begin position="466"/>
        <end position="480"/>
    </location>
</feature>
<dbReference type="GO" id="GO:0035091">
    <property type="term" value="F:phosphatidylinositol binding"/>
    <property type="evidence" value="ECO:0007669"/>
    <property type="project" value="InterPro"/>
</dbReference>
<dbReference type="SUPFAM" id="SSF48464">
    <property type="entry name" value="ENTH/VHS domain"/>
    <property type="match status" value="1"/>
</dbReference>
<feature type="region of interest" description="Disordered" evidence="6">
    <location>
        <begin position="402"/>
        <end position="522"/>
    </location>
</feature>
<comment type="function">
    <text evidence="5">May play a role in the regulation of membrane traffic through the trans-Golgi network.</text>
</comment>
<dbReference type="GO" id="GO:0005829">
    <property type="term" value="C:cytosol"/>
    <property type="evidence" value="ECO:0007669"/>
    <property type="project" value="GOC"/>
</dbReference>
<dbReference type="InterPro" id="IPR008942">
    <property type="entry name" value="ENTH_VHS"/>
</dbReference>
<evidence type="ECO:0000256" key="2">
    <source>
        <dbReference type="ARBA" id="ARBA00022448"/>
    </source>
</evidence>
<dbReference type="Proteomes" id="UP000298030">
    <property type="component" value="Unassembled WGS sequence"/>
</dbReference>
<dbReference type="InterPro" id="IPR038425">
    <property type="entry name" value="GAT_sf"/>
</dbReference>
<dbReference type="PROSITE" id="PS50179">
    <property type="entry name" value="VHS"/>
    <property type="match status" value="1"/>
</dbReference>
<dbReference type="InterPro" id="IPR002014">
    <property type="entry name" value="VHS_dom"/>
</dbReference>
<comment type="caution">
    <text evidence="9">The sequence shown here is derived from an EMBL/GenBank/DDBJ whole genome shotgun (WGS) entry which is preliminary data.</text>
</comment>
<organism evidence="9 10">
    <name type="scientific">Coprinellus micaceus</name>
    <name type="common">Glistening ink-cap mushroom</name>
    <name type="synonym">Coprinus micaceus</name>
    <dbReference type="NCBI Taxonomy" id="71717"/>
    <lineage>
        <taxon>Eukaryota</taxon>
        <taxon>Fungi</taxon>
        <taxon>Dikarya</taxon>
        <taxon>Basidiomycota</taxon>
        <taxon>Agaricomycotina</taxon>
        <taxon>Agaricomycetes</taxon>
        <taxon>Agaricomycetidae</taxon>
        <taxon>Agaricales</taxon>
        <taxon>Agaricineae</taxon>
        <taxon>Psathyrellaceae</taxon>
        <taxon>Coprinellus</taxon>
    </lineage>
</organism>
<evidence type="ECO:0000256" key="4">
    <source>
        <dbReference type="ARBA" id="ARBA00023034"/>
    </source>
</evidence>
<dbReference type="GO" id="GO:0043130">
    <property type="term" value="F:ubiquitin binding"/>
    <property type="evidence" value="ECO:0007669"/>
    <property type="project" value="InterPro"/>
</dbReference>
<dbReference type="GO" id="GO:0006896">
    <property type="term" value="P:Golgi to vacuole transport"/>
    <property type="evidence" value="ECO:0007669"/>
    <property type="project" value="TreeGrafter"/>
</dbReference>
<evidence type="ECO:0000313" key="10">
    <source>
        <dbReference type="Proteomes" id="UP000298030"/>
    </source>
</evidence>
<feature type="compositionally biased region" description="Low complexity" evidence="6">
    <location>
        <begin position="488"/>
        <end position="499"/>
    </location>
</feature>
<evidence type="ECO:0000259" key="8">
    <source>
        <dbReference type="PROSITE" id="PS50909"/>
    </source>
</evidence>
<proteinExistence type="predicted"/>
<gene>
    <name evidence="9" type="ORF">FA13DRAFT_1631869</name>
</gene>
<dbReference type="InterPro" id="IPR052653">
    <property type="entry name" value="ARF-binding"/>
</dbReference>
<dbReference type="AlphaFoldDB" id="A0A4Y7T6S5"/>
<dbReference type="GO" id="GO:0006895">
    <property type="term" value="P:Golgi to endosome transport"/>
    <property type="evidence" value="ECO:0007669"/>
    <property type="project" value="UniProtKB-ARBA"/>
</dbReference>
<keyword evidence="2" id="KW-0813">Transport</keyword>
<dbReference type="Pfam" id="PF03127">
    <property type="entry name" value="GAT"/>
    <property type="match status" value="1"/>
</dbReference>
<name>A0A4Y7T6S5_COPMI</name>
<dbReference type="GO" id="GO:0005802">
    <property type="term" value="C:trans-Golgi network"/>
    <property type="evidence" value="ECO:0007669"/>
    <property type="project" value="TreeGrafter"/>
</dbReference>
<comment type="subcellular location">
    <subcellularLocation>
        <location evidence="1">Golgi apparatus</location>
        <location evidence="1">trans-Golgi network</location>
    </subcellularLocation>
</comment>
<sequence length="522" mass="55994">MLHSPTGTSWTKASPVEVLVTRACDPSLPEPNYASHLEVAEYINTKKANTPREAAMTIARLGNHRNPHVAILALALLDTLVQSCGYAFHLQISTKEFLNELVRRFPERPPPFPGPVMSRILELIHGWKETICTESRWKEDLGNIRDMHRLLTFKGYRFRDLPRQQPAVSAAANLKTAEELEEEDRAAQSAKLQELIRRGTPRDLAAAQEIMKSLAGANPDAKPDYRGQALTELNKLEQKVILLNEMLDNVDVNHGEKFVNGDAYDQVSSILKAARPKIQKWISDAQNDDPESLDTFLQINDQINNVMNRYEAFKKGDYSVAANPIPAELQAGSSQGQSLIDFDDDAAGQAPVGGTSTANDLLAELFSSPAPAQPPAATNQSSIVSPFTAAFGAASGAPSFGSFGALQQPAQGFAPHPAAPQPQHASNGGGIPSHYAGNAFFGMGNSPPQSTATPPAAIRLGGTPIAGSSSSTPSQFNASPFGQPMVPQQPAFGAAQPPQSQVPTPASQQKQKDPFADLAGLF</sequence>
<feature type="compositionally biased region" description="Low complexity" evidence="6">
    <location>
        <begin position="446"/>
        <end position="457"/>
    </location>
</feature>
<accession>A0A4Y7T6S5</accession>
<evidence type="ECO:0000256" key="3">
    <source>
        <dbReference type="ARBA" id="ARBA00022927"/>
    </source>
</evidence>
<keyword evidence="4" id="KW-0333">Golgi apparatus</keyword>